<proteinExistence type="predicted"/>
<accession>A0A4C1Y3G8</accession>
<reference evidence="1 2" key="1">
    <citation type="journal article" date="2019" name="Commun. Biol.">
        <title>The bagworm genome reveals a unique fibroin gene that provides high tensile strength.</title>
        <authorList>
            <person name="Kono N."/>
            <person name="Nakamura H."/>
            <person name="Ohtoshi R."/>
            <person name="Tomita M."/>
            <person name="Numata K."/>
            <person name="Arakawa K."/>
        </authorList>
    </citation>
    <scope>NUCLEOTIDE SEQUENCE [LARGE SCALE GENOMIC DNA]</scope>
</reference>
<evidence type="ECO:0000313" key="1">
    <source>
        <dbReference type="EMBL" id="GBP70428.1"/>
    </source>
</evidence>
<dbReference type="AlphaFoldDB" id="A0A4C1Y3G8"/>
<organism evidence="1 2">
    <name type="scientific">Eumeta variegata</name>
    <name type="common">Bagworm moth</name>
    <name type="synonym">Eumeta japonica</name>
    <dbReference type="NCBI Taxonomy" id="151549"/>
    <lineage>
        <taxon>Eukaryota</taxon>
        <taxon>Metazoa</taxon>
        <taxon>Ecdysozoa</taxon>
        <taxon>Arthropoda</taxon>
        <taxon>Hexapoda</taxon>
        <taxon>Insecta</taxon>
        <taxon>Pterygota</taxon>
        <taxon>Neoptera</taxon>
        <taxon>Endopterygota</taxon>
        <taxon>Lepidoptera</taxon>
        <taxon>Glossata</taxon>
        <taxon>Ditrysia</taxon>
        <taxon>Tineoidea</taxon>
        <taxon>Psychidae</taxon>
        <taxon>Oiketicinae</taxon>
        <taxon>Eumeta</taxon>
    </lineage>
</organism>
<gene>
    <name evidence="1" type="ORF">EVAR_89743_1</name>
</gene>
<dbReference type="Proteomes" id="UP000299102">
    <property type="component" value="Unassembled WGS sequence"/>
</dbReference>
<evidence type="ECO:0000313" key="2">
    <source>
        <dbReference type="Proteomes" id="UP000299102"/>
    </source>
</evidence>
<keyword evidence="2" id="KW-1185">Reference proteome</keyword>
<comment type="caution">
    <text evidence="1">The sequence shown here is derived from an EMBL/GenBank/DDBJ whole genome shotgun (WGS) entry which is preliminary data.</text>
</comment>
<name>A0A4C1Y3G8_EUMVA</name>
<dbReference type="EMBL" id="BGZK01001073">
    <property type="protein sequence ID" value="GBP70428.1"/>
    <property type="molecule type" value="Genomic_DNA"/>
</dbReference>
<protein>
    <submittedName>
        <fullName evidence="1">Uncharacterized protein</fullName>
    </submittedName>
</protein>
<sequence>MQNSHIRANSMLWPIWLQHGNEPVRPVKYYTLTRYRCEVAVSSVAFPPVSESFGDPHHPHHSISTSSVYSPSYRPTTTSIEYLFPVQEAGVTVREHT</sequence>